<dbReference type="RefSeq" id="WP_106581620.1">
    <property type="nucleotide sequence ID" value="NZ_PYGA01000002.1"/>
</dbReference>
<accession>A0A2P8DSU7</accession>
<keyword evidence="4" id="KW-1185">Reference proteome</keyword>
<dbReference type="InterPro" id="IPR055170">
    <property type="entry name" value="GFO_IDH_MocA-like_dom"/>
</dbReference>
<evidence type="ECO:0000259" key="1">
    <source>
        <dbReference type="Pfam" id="PF01408"/>
    </source>
</evidence>
<comment type="caution">
    <text evidence="3">The sequence shown here is derived from an EMBL/GenBank/DDBJ whole genome shotgun (WGS) entry which is preliminary data.</text>
</comment>
<dbReference type="InterPro" id="IPR000683">
    <property type="entry name" value="Gfo/Idh/MocA-like_OxRdtase_N"/>
</dbReference>
<dbReference type="Pfam" id="PF22725">
    <property type="entry name" value="GFO_IDH_MocA_C3"/>
    <property type="match status" value="1"/>
</dbReference>
<dbReference type="SUPFAM" id="SSF51735">
    <property type="entry name" value="NAD(P)-binding Rossmann-fold domains"/>
    <property type="match status" value="1"/>
</dbReference>
<proteinExistence type="predicted"/>
<dbReference type="EMBL" id="PYGA01000002">
    <property type="protein sequence ID" value="PSL00290.1"/>
    <property type="molecule type" value="Genomic_DNA"/>
</dbReference>
<sequence>MTEKTVTIAMNGVTGRMGRNQHLHRSILAIRDSGGIVLPGGDVIMPDPVLVGRDERRLKEVADAAGGARWSTDLDTVLGDPAVDIYFDATATAARAGSVRRAIAAGKAVYCEKPLATSADEAFELAGLAAAAGMKNGIVADKLFLPGIRALERALKSGFFGRVLSVRCDFGYWVFEGGLEEPQRPSWNYRAEDGGGMVLDMFPHWQYLFEGLFGQITAVLCRAVTHIGERRDENGAVYTPTADDAAYGLLEIDNGAPGGILATVTSSWATRVNRDELVEFHVDGTDGSAVAGPRECRLQPRSATPRPTWNPDVPNPLDFRAGWLPVPPQEAEENAFKRQWASFLRHVVTDAPFAQTLAEGARGNRLAELALASSEQRRWIDVPGRADQ</sequence>
<name>A0A2P8DSU7_9ACTN</name>
<dbReference type="SUPFAM" id="SSF55347">
    <property type="entry name" value="Glyceraldehyde-3-phosphate dehydrogenase-like, C-terminal domain"/>
    <property type="match status" value="1"/>
</dbReference>
<protein>
    <submittedName>
        <fullName evidence="3">Putative dehydrogenase</fullName>
    </submittedName>
</protein>
<feature type="domain" description="GFO/IDH/MocA-like oxidoreductase" evidence="2">
    <location>
        <begin position="148"/>
        <end position="289"/>
    </location>
</feature>
<dbReference type="Gene3D" id="3.40.50.720">
    <property type="entry name" value="NAD(P)-binding Rossmann-like Domain"/>
    <property type="match status" value="1"/>
</dbReference>
<dbReference type="Pfam" id="PF01408">
    <property type="entry name" value="GFO_IDH_MocA"/>
    <property type="match status" value="1"/>
</dbReference>
<organism evidence="3 4">
    <name type="scientific">Murinocardiopsis flavida</name>
    <dbReference type="NCBI Taxonomy" id="645275"/>
    <lineage>
        <taxon>Bacteria</taxon>
        <taxon>Bacillati</taxon>
        <taxon>Actinomycetota</taxon>
        <taxon>Actinomycetes</taxon>
        <taxon>Streptosporangiales</taxon>
        <taxon>Nocardiopsidaceae</taxon>
        <taxon>Murinocardiopsis</taxon>
    </lineage>
</organism>
<dbReference type="Proteomes" id="UP000240542">
    <property type="component" value="Unassembled WGS sequence"/>
</dbReference>
<dbReference type="Gene3D" id="3.30.360.10">
    <property type="entry name" value="Dihydrodipicolinate Reductase, domain 2"/>
    <property type="match status" value="1"/>
</dbReference>
<dbReference type="PANTHER" id="PTHR43708">
    <property type="entry name" value="CONSERVED EXPRESSED OXIDOREDUCTASE (EUROFUNG)"/>
    <property type="match status" value="1"/>
</dbReference>
<evidence type="ECO:0000259" key="2">
    <source>
        <dbReference type="Pfam" id="PF22725"/>
    </source>
</evidence>
<evidence type="ECO:0000313" key="4">
    <source>
        <dbReference type="Proteomes" id="UP000240542"/>
    </source>
</evidence>
<dbReference type="GO" id="GO:0000166">
    <property type="term" value="F:nucleotide binding"/>
    <property type="evidence" value="ECO:0007669"/>
    <property type="project" value="InterPro"/>
</dbReference>
<evidence type="ECO:0000313" key="3">
    <source>
        <dbReference type="EMBL" id="PSL00290.1"/>
    </source>
</evidence>
<dbReference type="InterPro" id="IPR036291">
    <property type="entry name" value="NAD(P)-bd_dom_sf"/>
</dbReference>
<dbReference type="PANTHER" id="PTHR43708:SF8">
    <property type="entry name" value="OXIDOREDUCTASE"/>
    <property type="match status" value="1"/>
</dbReference>
<feature type="domain" description="Gfo/Idh/MocA-like oxidoreductase N-terminal" evidence="1">
    <location>
        <begin position="50"/>
        <end position="133"/>
    </location>
</feature>
<dbReference type="AlphaFoldDB" id="A0A2P8DSU7"/>
<dbReference type="OrthoDB" id="3505279at2"/>
<dbReference type="InterPro" id="IPR051317">
    <property type="entry name" value="Gfo/Idh/MocA_oxidoreduct"/>
</dbReference>
<gene>
    <name evidence="3" type="ORF">CLV63_102417</name>
</gene>
<reference evidence="3 4" key="1">
    <citation type="submission" date="2018-03" db="EMBL/GenBank/DDBJ databases">
        <title>Genomic Encyclopedia of Archaeal and Bacterial Type Strains, Phase II (KMG-II): from individual species to whole genera.</title>
        <authorList>
            <person name="Goeker M."/>
        </authorList>
    </citation>
    <scope>NUCLEOTIDE SEQUENCE [LARGE SCALE GENOMIC DNA]</scope>
    <source>
        <strain evidence="3 4">DSM 45312</strain>
    </source>
</reference>